<evidence type="ECO:0000256" key="2">
    <source>
        <dbReference type="ARBA" id="ARBA00022448"/>
    </source>
</evidence>
<evidence type="ECO:0000313" key="10">
    <source>
        <dbReference type="Proteomes" id="UP001500416"/>
    </source>
</evidence>
<proteinExistence type="predicted"/>
<dbReference type="InterPro" id="IPR020846">
    <property type="entry name" value="MFS_dom"/>
</dbReference>
<feature type="transmembrane region" description="Helical" evidence="7">
    <location>
        <begin position="86"/>
        <end position="113"/>
    </location>
</feature>
<keyword evidence="10" id="KW-1185">Reference proteome</keyword>
<dbReference type="InterPro" id="IPR011701">
    <property type="entry name" value="MFS"/>
</dbReference>
<keyword evidence="3" id="KW-1003">Cell membrane</keyword>
<dbReference type="EMBL" id="BAAABU010000024">
    <property type="protein sequence ID" value="GAA0256143.1"/>
    <property type="molecule type" value="Genomic_DNA"/>
</dbReference>
<dbReference type="Gene3D" id="1.20.1250.20">
    <property type="entry name" value="MFS general substrate transporter like domains"/>
    <property type="match status" value="1"/>
</dbReference>
<dbReference type="InterPro" id="IPR005829">
    <property type="entry name" value="Sugar_transporter_CS"/>
</dbReference>
<evidence type="ECO:0000313" key="9">
    <source>
        <dbReference type="EMBL" id="GAA0256143.1"/>
    </source>
</evidence>
<protein>
    <submittedName>
        <fullName evidence="9">MFS transporter</fullName>
    </submittedName>
</protein>
<evidence type="ECO:0000256" key="7">
    <source>
        <dbReference type="SAM" id="Phobius"/>
    </source>
</evidence>
<feature type="transmembrane region" description="Helical" evidence="7">
    <location>
        <begin position="270"/>
        <end position="291"/>
    </location>
</feature>
<evidence type="ECO:0000256" key="1">
    <source>
        <dbReference type="ARBA" id="ARBA00004651"/>
    </source>
</evidence>
<dbReference type="PROSITE" id="PS00216">
    <property type="entry name" value="SUGAR_TRANSPORT_1"/>
    <property type="match status" value="1"/>
</dbReference>
<dbReference type="Proteomes" id="UP001500416">
    <property type="component" value="Unassembled WGS sequence"/>
</dbReference>
<organism evidence="9 10">
    <name type="scientific">Saccharothrix mutabilis subsp. mutabilis</name>
    <dbReference type="NCBI Taxonomy" id="66855"/>
    <lineage>
        <taxon>Bacteria</taxon>
        <taxon>Bacillati</taxon>
        <taxon>Actinomycetota</taxon>
        <taxon>Actinomycetes</taxon>
        <taxon>Pseudonocardiales</taxon>
        <taxon>Pseudonocardiaceae</taxon>
        <taxon>Saccharothrix</taxon>
    </lineage>
</organism>
<dbReference type="SUPFAM" id="SSF103473">
    <property type="entry name" value="MFS general substrate transporter"/>
    <property type="match status" value="1"/>
</dbReference>
<feature type="transmembrane region" description="Helical" evidence="7">
    <location>
        <begin position="362"/>
        <end position="384"/>
    </location>
</feature>
<dbReference type="PROSITE" id="PS50850">
    <property type="entry name" value="MFS"/>
    <property type="match status" value="1"/>
</dbReference>
<dbReference type="PANTHER" id="PTHR23517">
    <property type="entry name" value="RESISTANCE PROTEIN MDTM, PUTATIVE-RELATED-RELATED"/>
    <property type="match status" value="1"/>
</dbReference>
<dbReference type="PANTHER" id="PTHR23517:SF3">
    <property type="entry name" value="INTEGRAL MEMBRANE TRANSPORT PROTEIN"/>
    <property type="match status" value="1"/>
</dbReference>
<sequence length="425" mass="43778">MSNTVDDVYGEQRTSTDWVTVLALFVAGVAAAMHFAKIPPALPEISARFGLSPVVGGLAVSLVAVVGTVLGVASGTLVDNWGRRRLLIFALVVGAVTSALIPLLPGTAVFLGLRFVEGVSHLVIVVAAPSLMGVLAKPSDRTAVMTLWGSFFAVGFAITDAVAPALLRAWDWPSLFWGHAALLLAIAVLVVPRLNRLARRQTLEPPPTGVSPGRLMRSLLHDHGVLYRHAPIVLAAVGFGLHCLLFNAYLTYVRQVLLDAGAMPEGRIGPWMSMLALLSIGSTIVIGGVLLRLGVSPFRTLVVCFAGEAVCGVLLFTAVLGTGSLPAASIALFLFDGCVQGATFATIPLVAGDRMAALAHGAFAQTGNIGSFLGPPVFAAAAVAGGWRLGAIPTVVTCAAGIACTVLAAASARRRSAAGSATSPR</sequence>
<feature type="transmembrane region" description="Helical" evidence="7">
    <location>
        <begin position="148"/>
        <end position="170"/>
    </location>
</feature>
<accession>A0ABP3EC84</accession>
<keyword evidence="2" id="KW-0813">Transport</keyword>
<dbReference type="InterPro" id="IPR036259">
    <property type="entry name" value="MFS_trans_sf"/>
</dbReference>
<evidence type="ECO:0000256" key="6">
    <source>
        <dbReference type="ARBA" id="ARBA00023136"/>
    </source>
</evidence>
<feature type="transmembrane region" description="Helical" evidence="7">
    <location>
        <begin position="390"/>
        <end position="410"/>
    </location>
</feature>
<feature type="transmembrane region" description="Helical" evidence="7">
    <location>
        <begin position="119"/>
        <end position="136"/>
    </location>
</feature>
<evidence type="ECO:0000259" key="8">
    <source>
        <dbReference type="PROSITE" id="PS50850"/>
    </source>
</evidence>
<comment type="subcellular location">
    <subcellularLocation>
        <location evidence="1">Cell membrane</location>
        <topology evidence="1">Multi-pass membrane protein</topology>
    </subcellularLocation>
</comment>
<feature type="domain" description="Major facilitator superfamily (MFS) profile" evidence="8">
    <location>
        <begin position="20"/>
        <end position="417"/>
    </location>
</feature>
<gene>
    <name evidence="9" type="ORF">GCM10010492_66280</name>
</gene>
<evidence type="ECO:0000256" key="5">
    <source>
        <dbReference type="ARBA" id="ARBA00022989"/>
    </source>
</evidence>
<feature type="transmembrane region" description="Helical" evidence="7">
    <location>
        <begin position="225"/>
        <end position="250"/>
    </location>
</feature>
<dbReference type="Pfam" id="PF07690">
    <property type="entry name" value="MFS_1"/>
    <property type="match status" value="1"/>
</dbReference>
<feature type="transmembrane region" description="Helical" evidence="7">
    <location>
        <begin position="56"/>
        <end position="74"/>
    </location>
</feature>
<reference evidence="10" key="1">
    <citation type="journal article" date="2019" name="Int. J. Syst. Evol. Microbiol.">
        <title>The Global Catalogue of Microorganisms (GCM) 10K type strain sequencing project: providing services to taxonomists for standard genome sequencing and annotation.</title>
        <authorList>
            <consortium name="The Broad Institute Genomics Platform"/>
            <consortium name="The Broad Institute Genome Sequencing Center for Infectious Disease"/>
            <person name="Wu L."/>
            <person name="Ma J."/>
        </authorList>
    </citation>
    <scope>NUCLEOTIDE SEQUENCE [LARGE SCALE GENOMIC DNA]</scope>
    <source>
        <strain evidence="10">JCM 3380</strain>
    </source>
</reference>
<feature type="transmembrane region" description="Helical" evidence="7">
    <location>
        <begin position="176"/>
        <end position="194"/>
    </location>
</feature>
<feature type="transmembrane region" description="Helical" evidence="7">
    <location>
        <begin position="18"/>
        <end position="36"/>
    </location>
</feature>
<keyword evidence="6 7" id="KW-0472">Membrane</keyword>
<dbReference type="RefSeq" id="WP_343938410.1">
    <property type="nucleotide sequence ID" value="NZ_BAAABU010000024.1"/>
</dbReference>
<feature type="transmembrane region" description="Helical" evidence="7">
    <location>
        <begin position="298"/>
        <end position="321"/>
    </location>
</feature>
<keyword evidence="4 7" id="KW-0812">Transmembrane</keyword>
<dbReference type="InterPro" id="IPR050171">
    <property type="entry name" value="MFS_Transporters"/>
</dbReference>
<keyword evidence="5 7" id="KW-1133">Transmembrane helix</keyword>
<name>A0ABP3EC84_9PSEU</name>
<dbReference type="CDD" id="cd06174">
    <property type="entry name" value="MFS"/>
    <property type="match status" value="1"/>
</dbReference>
<feature type="transmembrane region" description="Helical" evidence="7">
    <location>
        <begin position="327"/>
        <end position="350"/>
    </location>
</feature>
<comment type="caution">
    <text evidence="9">The sequence shown here is derived from an EMBL/GenBank/DDBJ whole genome shotgun (WGS) entry which is preliminary data.</text>
</comment>
<evidence type="ECO:0000256" key="3">
    <source>
        <dbReference type="ARBA" id="ARBA00022475"/>
    </source>
</evidence>
<evidence type="ECO:0000256" key="4">
    <source>
        <dbReference type="ARBA" id="ARBA00022692"/>
    </source>
</evidence>